<dbReference type="Pfam" id="PF07690">
    <property type="entry name" value="MFS_1"/>
    <property type="match status" value="1"/>
</dbReference>
<dbReference type="OrthoDB" id="5317164at2"/>
<dbReference type="Gene3D" id="1.20.1250.20">
    <property type="entry name" value="MFS general substrate transporter like domains"/>
    <property type="match status" value="1"/>
</dbReference>
<feature type="transmembrane region" description="Helical" evidence="4">
    <location>
        <begin position="135"/>
        <end position="156"/>
    </location>
</feature>
<dbReference type="SUPFAM" id="SSF103473">
    <property type="entry name" value="MFS general substrate transporter"/>
    <property type="match status" value="1"/>
</dbReference>
<feature type="transmembrane region" description="Helical" evidence="4">
    <location>
        <begin position="101"/>
        <end position="123"/>
    </location>
</feature>
<evidence type="ECO:0000256" key="3">
    <source>
        <dbReference type="ARBA" id="ARBA00023136"/>
    </source>
</evidence>
<dbReference type="InterPro" id="IPR020846">
    <property type="entry name" value="MFS_dom"/>
</dbReference>
<organism evidence="6 7">
    <name type="scientific">Vibrio caribbeanicus ATCC BAA-2122</name>
    <dbReference type="NCBI Taxonomy" id="796620"/>
    <lineage>
        <taxon>Bacteria</taxon>
        <taxon>Pseudomonadati</taxon>
        <taxon>Pseudomonadota</taxon>
        <taxon>Gammaproteobacteria</taxon>
        <taxon>Vibrionales</taxon>
        <taxon>Vibrionaceae</taxon>
        <taxon>Vibrio</taxon>
    </lineage>
</organism>
<dbReference type="AlphaFoldDB" id="E3BEE3"/>
<reference evidence="6 7" key="1">
    <citation type="journal article" date="2012" name="Int. J. Syst. Evol. Microbiol.">
        <title>Vibrio caribbeanicus sp. nov., isolated from the marine sponge Scleritoderma cyanea.</title>
        <authorList>
            <person name="Hoffmann M."/>
            <person name="Monday S.R."/>
            <person name="Allard M.W."/>
            <person name="Strain E.A."/>
            <person name="Whittaker P."/>
            <person name="Naum M."/>
            <person name="McCarthy P.J."/>
            <person name="Lopez J.V."/>
            <person name="Fischer M."/>
            <person name="Brown E.W."/>
        </authorList>
    </citation>
    <scope>NUCLEOTIDE SEQUENCE [LARGE SCALE GENOMIC DNA]</scope>
    <source>
        <strain evidence="6 7">ATCC BAA-2122</strain>
    </source>
</reference>
<evidence type="ECO:0000256" key="1">
    <source>
        <dbReference type="ARBA" id="ARBA00022692"/>
    </source>
</evidence>
<dbReference type="eggNOG" id="COG2807">
    <property type="taxonomic scope" value="Bacteria"/>
</dbReference>
<proteinExistence type="predicted"/>
<accession>E3BEE3</accession>
<dbReference type="EMBL" id="AEIU01000002">
    <property type="protein sequence ID" value="EFP98560.1"/>
    <property type="molecule type" value="Genomic_DNA"/>
</dbReference>
<evidence type="ECO:0000313" key="6">
    <source>
        <dbReference type="EMBL" id="EFP98560.1"/>
    </source>
</evidence>
<dbReference type="Proteomes" id="UP000002943">
    <property type="component" value="Unassembled WGS sequence"/>
</dbReference>
<feature type="transmembrane region" description="Helical" evidence="4">
    <location>
        <begin position="48"/>
        <end position="65"/>
    </location>
</feature>
<feature type="transmembrane region" description="Helical" evidence="4">
    <location>
        <begin position="168"/>
        <end position="190"/>
    </location>
</feature>
<dbReference type="STRING" id="796620.VIBC2010_08433"/>
<feature type="transmembrane region" description="Helical" evidence="4">
    <location>
        <begin position="283"/>
        <end position="302"/>
    </location>
</feature>
<feature type="transmembrane region" description="Helical" evidence="4">
    <location>
        <begin position="370"/>
        <end position="391"/>
    </location>
</feature>
<gene>
    <name evidence="6" type="ORF">VIBC2010_08433</name>
</gene>
<dbReference type="PANTHER" id="PTHR23523">
    <property type="match status" value="1"/>
</dbReference>
<feature type="transmembrane region" description="Helical" evidence="4">
    <location>
        <begin position="221"/>
        <end position="243"/>
    </location>
</feature>
<feature type="transmembrane region" description="Helical" evidence="4">
    <location>
        <begin position="255"/>
        <end position="276"/>
    </location>
</feature>
<dbReference type="GO" id="GO:0022857">
    <property type="term" value="F:transmembrane transporter activity"/>
    <property type="evidence" value="ECO:0007669"/>
    <property type="project" value="InterPro"/>
</dbReference>
<dbReference type="InterPro" id="IPR052524">
    <property type="entry name" value="MFS_Cyanate_Porter"/>
</dbReference>
<comment type="caution">
    <text evidence="6">The sequence shown here is derived from an EMBL/GenBank/DDBJ whole genome shotgun (WGS) entry which is preliminary data.</text>
</comment>
<keyword evidence="1 4" id="KW-0812">Transmembrane</keyword>
<dbReference type="PANTHER" id="PTHR23523:SF2">
    <property type="entry name" value="2-NITROIMIDAZOLE TRANSPORTER"/>
    <property type="match status" value="1"/>
</dbReference>
<evidence type="ECO:0000256" key="2">
    <source>
        <dbReference type="ARBA" id="ARBA00022989"/>
    </source>
</evidence>
<evidence type="ECO:0000256" key="4">
    <source>
        <dbReference type="SAM" id="Phobius"/>
    </source>
</evidence>
<sequence length="403" mass="43459">MSNSSAQRPFLVIFGILFIASALRAPITGVGPILEVISHDLNLSPTLAGFITTLPLIAFAIFSPISSSIARKIGLELALMLALILITFGLGLRSLGTIIDLYIGTAFIGVGIAFGNVLLPSLVKRDFPRKVTTITSLYVLMMGLASTLSASSAYPIMVWVSDGHFSTIPSWGISLATVMIFPLLAILLWIPQLRNHTKPSKDTAEIDSHSYLWRSIEAWQVTAYLAINSFMMYILISWLPSVLVEKGYSESEAGFLHGMLQLATAIPAIVLIPLMAKIKDKRGLAGITCVWSILGLLGLIVLPQLALFWVFAIGFSLGGGFILSLSLIGLKTQDAHQAAALSGMAQCVGYLLASTGPILFGALHEQFHSWHIPLVAITLLSILWTFIAFIASKPQLIQTKSVN</sequence>
<name>E3BEE3_9VIBR</name>
<dbReference type="PROSITE" id="PS50850">
    <property type="entry name" value="MFS"/>
    <property type="match status" value="1"/>
</dbReference>
<keyword evidence="7" id="KW-1185">Reference proteome</keyword>
<keyword evidence="3 4" id="KW-0472">Membrane</keyword>
<feature type="transmembrane region" description="Helical" evidence="4">
    <location>
        <begin position="308"/>
        <end position="328"/>
    </location>
</feature>
<dbReference type="InterPro" id="IPR011701">
    <property type="entry name" value="MFS"/>
</dbReference>
<dbReference type="InterPro" id="IPR036259">
    <property type="entry name" value="MFS_trans_sf"/>
</dbReference>
<feature type="transmembrane region" description="Helical" evidence="4">
    <location>
        <begin position="340"/>
        <end position="364"/>
    </location>
</feature>
<feature type="domain" description="Major facilitator superfamily (MFS) profile" evidence="5">
    <location>
        <begin position="10"/>
        <end position="393"/>
    </location>
</feature>
<feature type="transmembrane region" description="Helical" evidence="4">
    <location>
        <begin position="77"/>
        <end position="95"/>
    </location>
</feature>
<evidence type="ECO:0000259" key="5">
    <source>
        <dbReference type="PROSITE" id="PS50850"/>
    </source>
</evidence>
<evidence type="ECO:0000313" key="7">
    <source>
        <dbReference type="Proteomes" id="UP000002943"/>
    </source>
</evidence>
<dbReference type="RefSeq" id="WP_009599232.1">
    <property type="nucleotide sequence ID" value="NZ_AEIU01000002.1"/>
</dbReference>
<protein>
    <submittedName>
        <fullName evidence="6">Major facilitator transporter</fullName>
    </submittedName>
</protein>
<keyword evidence="2 4" id="KW-1133">Transmembrane helix</keyword>